<reference evidence="3 4" key="1">
    <citation type="submission" date="2024-04" db="EMBL/GenBank/DDBJ databases">
        <title>Novel species of the genus Ideonella isolated from streams.</title>
        <authorList>
            <person name="Lu H."/>
        </authorList>
    </citation>
    <scope>NUCLEOTIDE SEQUENCE [LARGE SCALE GENOMIC DNA]</scope>
    <source>
        <strain evidence="3 4">DXS29W</strain>
    </source>
</reference>
<dbReference type="InterPro" id="IPR027843">
    <property type="entry name" value="DUF4440"/>
</dbReference>
<comment type="caution">
    <text evidence="3">The sequence shown here is derived from an EMBL/GenBank/DDBJ whole genome shotgun (WGS) entry which is preliminary data.</text>
</comment>
<dbReference type="RefSeq" id="WP_341428562.1">
    <property type="nucleotide sequence ID" value="NZ_JBBUTG010000025.1"/>
</dbReference>
<feature type="signal peptide" evidence="1">
    <location>
        <begin position="1"/>
        <end position="23"/>
    </location>
</feature>
<evidence type="ECO:0000313" key="3">
    <source>
        <dbReference type="EMBL" id="MEK8034134.1"/>
    </source>
</evidence>
<dbReference type="EMBL" id="JBBUTG010000025">
    <property type="protein sequence ID" value="MEK8034134.1"/>
    <property type="molecule type" value="Genomic_DNA"/>
</dbReference>
<dbReference type="Gene3D" id="3.10.450.50">
    <property type="match status" value="1"/>
</dbReference>
<protein>
    <submittedName>
        <fullName evidence="3">Nuclear transport factor 2 family protein</fullName>
    </submittedName>
</protein>
<evidence type="ECO:0000313" key="4">
    <source>
        <dbReference type="Proteomes" id="UP001371218"/>
    </source>
</evidence>
<dbReference type="Pfam" id="PF14534">
    <property type="entry name" value="DUF4440"/>
    <property type="match status" value="1"/>
</dbReference>
<accession>A0ABU9BVZ0</accession>
<dbReference type="Proteomes" id="UP001371218">
    <property type="component" value="Unassembled WGS sequence"/>
</dbReference>
<gene>
    <name evidence="3" type="ORF">AACH06_25190</name>
</gene>
<feature type="domain" description="DUF4440" evidence="2">
    <location>
        <begin position="40"/>
        <end position="143"/>
    </location>
</feature>
<feature type="chain" id="PRO_5045688059" evidence="1">
    <location>
        <begin position="24"/>
        <end position="157"/>
    </location>
</feature>
<organism evidence="3 4">
    <name type="scientific">Ideonella lacteola</name>
    <dbReference type="NCBI Taxonomy" id="2984193"/>
    <lineage>
        <taxon>Bacteria</taxon>
        <taxon>Pseudomonadati</taxon>
        <taxon>Pseudomonadota</taxon>
        <taxon>Betaproteobacteria</taxon>
        <taxon>Burkholderiales</taxon>
        <taxon>Sphaerotilaceae</taxon>
        <taxon>Ideonella</taxon>
    </lineage>
</organism>
<evidence type="ECO:0000256" key="1">
    <source>
        <dbReference type="SAM" id="SignalP"/>
    </source>
</evidence>
<dbReference type="InterPro" id="IPR032710">
    <property type="entry name" value="NTF2-like_dom_sf"/>
</dbReference>
<dbReference type="SUPFAM" id="SSF54427">
    <property type="entry name" value="NTF2-like"/>
    <property type="match status" value="1"/>
</dbReference>
<keyword evidence="1" id="KW-0732">Signal</keyword>
<name>A0ABU9BVZ0_9BURK</name>
<sequence>MPTPLRLFTTLGCALGLVTLAHGQSGALTPDAEALRQSVMQTERAFAKTMADRDLAAFTRFLSADTVFQGGKGPLRGPGEVTAAWKKFFDGPQAPFSWEPDNVLVMTDGQLALSSGPVRDPAGKLVARFNSVWRQEAPGVWRIILDMGNDACDCPKQ</sequence>
<evidence type="ECO:0000259" key="2">
    <source>
        <dbReference type="Pfam" id="PF14534"/>
    </source>
</evidence>
<proteinExistence type="predicted"/>
<keyword evidence="4" id="KW-1185">Reference proteome</keyword>